<feature type="transmembrane region" description="Helical" evidence="1">
    <location>
        <begin position="80"/>
        <end position="102"/>
    </location>
</feature>
<keyword evidence="1" id="KW-0472">Membrane</keyword>
<keyword evidence="3" id="KW-1185">Reference proteome</keyword>
<dbReference type="HOGENOM" id="CLU_2005453_0_0_1"/>
<sequence length="124" mass="14180">MRKLTHYLTQVPRHHKPNHTPTYPKTGLPDREPRMHPIHCHAKYNRNPTNTRPTVAMIIDTVSAEELFPVLDTLAGFVELAAVISARGLISGSMLFAIYSWVRSIPWAKKRKTDKTSLHSPRFI</sequence>
<keyword evidence="1" id="KW-0812">Transmembrane</keyword>
<dbReference type="EMBL" id="AFRT01002014">
    <property type="protein sequence ID" value="ELU38862.1"/>
    <property type="molecule type" value="Genomic_DNA"/>
</dbReference>
<gene>
    <name evidence="2" type="ORF">AG1IA_07101</name>
</gene>
<dbReference type="AlphaFoldDB" id="L8WQ23"/>
<keyword evidence="1" id="KW-1133">Transmembrane helix</keyword>
<reference evidence="2 3" key="1">
    <citation type="journal article" date="2013" name="Nat. Commun.">
        <title>The evolution and pathogenic mechanisms of the rice sheath blight pathogen.</title>
        <authorList>
            <person name="Zheng A."/>
            <person name="Lin R."/>
            <person name="Xu L."/>
            <person name="Qin P."/>
            <person name="Tang C."/>
            <person name="Ai P."/>
            <person name="Zhang D."/>
            <person name="Liu Y."/>
            <person name="Sun Z."/>
            <person name="Feng H."/>
            <person name="Wang Y."/>
            <person name="Chen Y."/>
            <person name="Liang X."/>
            <person name="Fu R."/>
            <person name="Li Q."/>
            <person name="Zhang J."/>
            <person name="Yu X."/>
            <person name="Xie Z."/>
            <person name="Ding L."/>
            <person name="Guan P."/>
            <person name="Tang J."/>
            <person name="Liang Y."/>
            <person name="Wang S."/>
            <person name="Deng Q."/>
            <person name="Li S."/>
            <person name="Zhu J."/>
            <person name="Wang L."/>
            <person name="Liu H."/>
            <person name="Li P."/>
        </authorList>
    </citation>
    <scope>NUCLEOTIDE SEQUENCE [LARGE SCALE GENOMIC DNA]</scope>
    <source>
        <strain evidence="3">AG-1 IA</strain>
    </source>
</reference>
<comment type="caution">
    <text evidence="2">The sequence shown here is derived from an EMBL/GenBank/DDBJ whole genome shotgun (WGS) entry which is preliminary data.</text>
</comment>
<organism evidence="2 3">
    <name type="scientific">Thanatephorus cucumeris (strain AG1-IA)</name>
    <name type="common">Rice sheath blight fungus</name>
    <name type="synonym">Rhizoctonia solani</name>
    <dbReference type="NCBI Taxonomy" id="983506"/>
    <lineage>
        <taxon>Eukaryota</taxon>
        <taxon>Fungi</taxon>
        <taxon>Dikarya</taxon>
        <taxon>Basidiomycota</taxon>
        <taxon>Agaricomycotina</taxon>
        <taxon>Agaricomycetes</taxon>
        <taxon>Cantharellales</taxon>
        <taxon>Ceratobasidiaceae</taxon>
        <taxon>Rhizoctonia</taxon>
        <taxon>Rhizoctonia solani AG-1</taxon>
    </lineage>
</organism>
<dbReference type="Proteomes" id="UP000011668">
    <property type="component" value="Unassembled WGS sequence"/>
</dbReference>
<evidence type="ECO:0000256" key="1">
    <source>
        <dbReference type="SAM" id="Phobius"/>
    </source>
</evidence>
<proteinExistence type="predicted"/>
<protein>
    <submittedName>
        <fullName evidence="2">Uncharacterized protein</fullName>
    </submittedName>
</protein>
<evidence type="ECO:0000313" key="2">
    <source>
        <dbReference type="EMBL" id="ELU38862.1"/>
    </source>
</evidence>
<name>L8WQ23_THACA</name>
<accession>L8WQ23</accession>
<evidence type="ECO:0000313" key="3">
    <source>
        <dbReference type="Proteomes" id="UP000011668"/>
    </source>
</evidence>